<accession>A0A3P3QCR4</accession>
<comment type="caution">
    <text evidence="2">The sequence shown here is derived from an EMBL/GenBank/DDBJ whole genome shotgun (WGS) entry which is preliminary data.</text>
</comment>
<dbReference type="CDD" id="cd20301">
    <property type="entry name" value="cupin_ChrR"/>
    <property type="match status" value="1"/>
</dbReference>
<evidence type="ECO:0000313" key="3">
    <source>
        <dbReference type="Proteomes" id="UP000276260"/>
    </source>
</evidence>
<organism evidence="2 3">
    <name type="scientific">Rheinheimera mesophila</name>
    <dbReference type="NCBI Taxonomy" id="1547515"/>
    <lineage>
        <taxon>Bacteria</taxon>
        <taxon>Pseudomonadati</taxon>
        <taxon>Pseudomonadota</taxon>
        <taxon>Gammaproteobacteria</taxon>
        <taxon>Chromatiales</taxon>
        <taxon>Chromatiaceae</taxon>
        <taxon>Rheinheimera</taxon>
    </lineage>
</organism>
<evidence type="ECO:0000313" key="2">
    <source>
        <dbReference type="EMBL" id="RRJ18992.1"/>
    </source>
</evidence>
<name>A0A3P3QCR4_9GAMM</name>
<dbReference type="Gene3D" id="1.10.10.1320">
    <property type="entry name" value="Anti-sigma factor, zinc-finger domain"/>
    <property type="match status" value="1"/>
</dbReference>
<dbReference type="InterPro" id="IPR041916">
    <property type="entry name" value="Anti_sigma_zinc_sf"/>
</dbReference>
<reference evidence="2 3" key="1">
    <citation type="submission" date="2018-11" db="EMBL/GenBank/DDBJ databases">
        <title>Draft genome analysis of Rheinheimera mesophila isolated from an industrial waste site.</title>
        <authorList>
            <person name="Yu Q."/>
            <person name="Qi Y."/>
            <person name="Zhang H."/>
            <person name="Lu Y."/>
            <person name="Pu J."/>
        </authorList>
    </citation>
    <scope>NUCLEOTIDE SEQUENCE [LARGE SCALE GENOMIC DNA]</scope>
    <source>
        <strain evidence="2 3">IITR13</strain>
    </source>
</reference>
<gene>
    <name evidence="2" type="ORF">EIK76_15715</name>
</gene>
<protein>
    <submittedName>
        <fullName evidence="2">Anti-sigma factor</fullName>
    </submittedName>
</protein>
<sequence>MIHAVKHHPAQELLEQYIEASLAPELSLAIAAHLDLCPHCQRVKMDLEAEAGAALVNLAEEPATATEWQQMLDFITAQPELAVSMEKRQPFALQIQNSEILLPASLKPLLQNKLKWLNLGGISTAKLAGEDQHNVSLLYIRKDSEVPQHTHLGLEITLVLKGKIYDEAGCYGEGDLLINTPDHTHTPRTMSEDCLCLSVLTAPLKFKKGLTRLLNPLQHLFY</sequence>
<proteinExistence type="predicted"/>
<evidence type="ECO:0000259" key="1">
    <source>
        <dbReference type="Pfam" id="PF12973"/>
    </source>
</evidence>
<dbReference type="NCBIfam" id="TIGR02451">
    <property type="entry name" value="anti_sig_ChrR"/>
    <property type="match status" value="1"/>
</dbReference>
<dbReference type="Gene3D" id="2.60.120.10">
    <property type="entry name" value="Jelly Rolls"/>
    <property type="match status" value="1"/>
</dbReference>
<dbReference type="OrthoDB" id="2988517at2"/>
<dbReference type="InterPro" id="IPR014710">
    <property type="entry name" value="RmlC-like_jellyroll"/>
</dbReference>
<dbReference type="InterPro" id="IPR025979">
    <property type="entry name" value="ChrR-like_cupin_dom"/>
</dbReference>
<dbReference type="RefSeq" id="WP_046519240.1">
    <property type="nucleotide sequence ID" value="NZ_LAVS01000009.1"/>
</dbReference>
<dbReference type="EMBL" id="RRCF01000005">
    <property type="protein sequence ID" value="RRJ18992.1"/>
    <property type="molecule type" value="Genomic_DNA"/>
</dbReference>
<keyword evidence="3" id="KW-1185">Reference proteome</keyword>
<dbReference type="SUPFAM" id="SSF51182">
    <property type="entry name" value="RmlC-like cupins"/>
    <property type="match status" value="1"/>
</dbReference>
<dbReference type="InterPro" id="IPR011051">
    <property type="entry name" value="RmlC_Cupin_sf"/>
</dbReference>
<dbReference type="AlphaFoldDB" id="A0A3P3QCR4"/>
<dbReference type="InterPro" id="IPR012807">
    <property type="entry name" value="Anti-sigma_ChrR"/>
</dbReference>
<dbReference type="Proteomes" id="UP000276260">
    <property type="component" value="Unassembled WGS sequence"/>
</dbReference>
<feature type="domain" description="ChrR-like cupin" evidence="1">
    <location>
        <begin position="113"/>
        <end position="198"/>
    </location>
</feature>
<dbReference type="Pfam" id="PF12973">
    <property type="entry name" value="Cupin_7"/>
    <property type="match status" value="1"/>
</dbReference>